<dbReference type="EMBL" id="FQZK01000001">
    <property type="protein sequence ID" value="SHI66989.1"/>
    <property type="molecule type" value="Genomic_DNA"/>
</dbReference>
<dbReference type="RefSeq" id="WP_073375129.1">
    <property type="nucleotide sequence ID" value="NZ_FQZK01000001.1"/>
</dbReference>
<accession>A0A1M6D1A3</accession>
<dbReference type="Proteomes" id="UP000184452">
    <property type="component" value="Unassembled WGS sequence"/>
</dbReference>
<dbReference type="Gene3D" id="3.40.630.30">
    <property type="match status" value="1"/>
</dbReference>
<dbReference type="OrthoDB" id="9799092at2"/>
<dbReference type="STRING" id="758803.SAMN05421803_101888"/>
<dbReference type="PROSITE" id="PS51186">
    <property type="entry name" value="GNAT"/>
    <property type="match status" value="1"/>
</dbReference>
<sequence>MITVVAATELGEEYRRPITEVFVHGFADDFTSLSKDHRRLVNAFEHMLVLEEFHVALIDGRPAGIAACTDGVRPSVRHRGAELRRHLGLVRGTIGDLVFRSEFTGSVPDLKEGTASIEFVATSPEHRGKGVATAVITHLLALPGHTEYVLADVADTNTAALSLYATLGFTEYRRRKVKHTRWTGIDSYVSLKLTQA</sequence>
<dbReference type="Pfam" id="PF00583">
    <property type="entry name" value="Acetyltransf_1"/>
    <property type="match status" value="1"/>
</dbReference>
<proteinExistence type="predicted"/>
<keyword evidence="2" id="KW-0808">Transferase</keyword>
<evidence type="ECO:0000313" key="3">
    <source>
        <dbReference type="Proteomes" id="UP000184452"/>
    </source>
</evidence>
<organism evidence="2 3">
    <name type="scientific">Nocardiopsis flavescens</name>
    <dbReference type="NCBI Taxonomy" id="758803"/>
    <lineage>
        <taxon>Bacteria</taxon>
        <taxon>Bacillati</taxon>
        <taxon>Actinomycetota</taxon>
        <taxon>Actinomycetes</taxon>
        <taxon>Streptosporangiales</taxon>
        <taxon>Nocardiopsidaceae</taxon>
        <taxon>Nocardiopsis</taxon>
    </lineage>
</organism>
<dbReference type="AlphaFoldDB" id="A0A1M6D1A3"/>
<reference evidence="2 3" key="1">
    <citation type="submission" date="2016-11" db="EMBL/GenBank/DDBJ databases">
        <authorList>
            <person name="Jaros S."/>
            <person name="Januszkiewicz K."/>
            <person name="Wedrychowicz H."/>
        </authorList>
    </citation>
    <scope>NUCLEOTIDE SEQUENCE [LARGE SCALE GENOMIC DNA]</scope>
    <source>
        <strain evidence="2 3">CGMCC 4.5723</strain>
    </source>
</reference>
<gene>
    <name evidence="2" type="ORF">SAMN05421803_101888</name>
</gene>
<protein>
    <submittedName>
        <fullName evidence="2">Acetyltransferase (GNAT) family protein</fullName>
    </submittedName>
</protein>
<name>A0A1M6D1A3_9ACTN</name>
<feature type="domain" description="N-acetyltransferase" evidence="1">
    <location>
        <begin position="2"/>
        <end position="194"/>
    </location>
</feature>
<dbReference type="InterPro" id="IPR000182">
    <property type="entry name" value="GNAT_dom"/>
</dbReference>
<keyword evidence="3" id="KW-1185">Reference proteome</keyword>
<dbReference type="CDD" id="cd04301">
    <property type="entry name" value="NAT_SF"/>
    <property type="match status" value="1"/>
</dbReference>
<evidence type="ECO:0000313" key="2">
    <source>
        <dbReference type="EMBL" id="SHI66989.1"/>
    </source>
</evidence>
<evidence type="ECO:0000259" key="1">
    <source>
        <dbReference type="PROSITE" id="PS51186"/>
    </source>
</evidence>
<dbReference type="SUPFAM" id="SSF55729">
    <property type="entry name" value="Acyl-CoA N-acyltransferases (Nat)"/>
    <property type="match status" value="1"/>
</dbReference>
<dbReference type="GO" id="GO:0016747">
    <property type="term" value="F:acyltransferase activity, transferring groups other than amino-acyl groups"/>
    <property type="evidence" value="ECO:0007669"/>
    <property type="project" value="InterPro"/>
</dbReference>
<dbReference type="InterPro" id="IPR016181">
    <property type="entry name" value="Acyl_CoA_acyltransferase"/>
</dbReference>